<accession>A0A4S2L5L5</accession>
<dbReference type="Proteomes" id="UP000310200">
    <property type="component" value="Unassembled WGS sequence"/>
</dbReference>
<dbReference type="EMBL" id="QBLH01000429">
    <property type="protein sequence ID" value="TGZ55697.1"/>
    <property type="molecule type" value="Genomic_DNA"/>
</dbReference>
<reference evidence="2 3" key="1">
    <citation type="journal article" date="2019" name="Philos. Trans. R. Soc. Lond., B, Biol. Sci.">
        <title>Ant behaviour and brain gene expression of defending hosts depend on the ecological success of the intruding social parasite.</title>
        <authorList>
            <person name="Kaur R."/>
            <person name="Stoldt M."/>
            <person name="Jongepier E."/>
            <person name="Feldmeyer B."/>
            <person name="Menzel F."/>
            <person name="Bornberg-Bauer E."/>
            <person name="Foitzik S."/>
        </authorList>
    </citation>
    <scope>NUCLEOTIDE SEQUENCE [LARGE SCALE GENOMIC DNA]</scope>
    <source>
        <tissue evidence="2">Whole body</tissue>
    </source>
</reference>
<evidence type="ECO:0000313" key="2">
    <source>
        <dbReference type="EMBL" id="TGZ55697.1"/>
    </source>
</evidence>
<dbReference type="AlphaFoldDB" id="A0A4S2L5L5"/>
<keyword evidence="3" id="KW-1185">Reference proteome</keyword>
<gene>
    <name evidence="2" type="ORF">DBV15_01435</name>
</gene>
<organism evidence="2 3">
    <name type="scientific">Temnothorax longispinosus</name>
    <dbReference type="NCBI Taxonomy" id="300112"/>
    <lineage>
        <taxon>Eukaryota</taxon>
        <taxon>Metazoa</taxon>
        <taxon>Ecdysozoa</taxon>
        <taxon>Arthropoda</taxon>
        <taxon>Hexapoda</taxon>
        <taxon>Insecta</taxon>
        <taxon>Pterygota</taxon>
        <taxon>Neoptera</taxon>
        <taxon>Endopterygota</taxon>
        <taxon>Hymenoptera</taxon>
        <taxon>Apocrita</taxon>
        <taxon>Aculeata</taxon>
        <taxon>Formicoidea</taxon>
        <taxon>Formicidae</taxon>
        <taxon>Myrmicinae</taxon>
        <taxon>Temnothorax</taxon>
    </lineage>
</organism>
<name>A0A4S2L5L5_9HYME</name>
<feature type="region of interest" description="Disordered" evidence="1">
    <location>
        <begin position="1"/>
        <end position="95"/>
    </location>
</feature>
<sequence length="95" mass="10860">MVYMSTIKVDSNPVPRGYKSGALPQDHTATLRQQSDNRRLQKYGNLPETKSDNCRQQQSGNPSVTKSDNPLTTKFKNRRQQKSGNHLYYESINDT</sequence>
<comment type="caution">
    <text evidence="2">The sequence shown here is derived from an EMBL/GenBank/DDBJ whole genome shotgun (WGS) entry which is preliminary data.</text>
</comment>
<evidence type="ECO:0000256" key="1">
    <source>
        <dbReference type="SAM" id="MobiDB-lite"/>
    </source>
</evidence>
<evidence type="ECO:0000313" key="3">
    <source>
        <dbReference type="Proteomes" id="UP000310200"/>
    </source>
</evidence>
<feature type="compositionally biased region" description="Polar residues" evidence="1">
    <location>
        <begin position="54"/>
        <end position="74"/>
    </location>
</feature>
<proteinExistence type="predicted"/>
<protein>
    <submittedName>
        <fullName evidence="2">Uncharacterized protein</fullName>
    </submittedName>
</protein>